<organism evidence="1">
    <name type="scientific">Populus alba</name>
    <name type="common">White poplar</name>
    <dbReference type="NCBI Taxonomy" id="43335"/>
    <lineage>
        <taxon>Eukaryota</taxon>
        <taxon>Viridiplantae</taxon>
        <taxon>Streptophyta</taxon>
        <taxon>Embryophyta</taxon>
        <taxon>Tracheophyta</taxon>
        <taxon>Spermatophyta</taxon>
        <taxon>Magnoliopsida</taxon>
        <taxon>eudicotyledons</taxon>
        <taxon>Gunneridae</taxon>
        <taxon>Pentapetalae</taxon>
        <taxon>rosids</taxon>
        <taxon>fabids</taxon>
        <taxon>Malpighiales</taxon>
        <taxon>Salicaceae</taxon>
        <taxon>Saliceae</taxon>
        <taxon>Populus</taxon>
    </lineage>
</organism>
<gene>
    <name evidence="1" type="ORF">D5086_0000064820</name>
</gene>
<dbReference type="AlphaFoldDB" id="A0A4U5QNG9"/>
<reference evidence="1" key="1">
    <citation type="submission" date="2018-10" db="EMBL/GenBank/DDBJ databases">
        <title>Population genomic analysis revealed the cold adaptation of white poplar.</title>
        <authorList>
            <person name="Liu Y.-J."/>
        </authorList>
    </citation>
    <scope>NUCLEOTIDE SEQUENCE [LARGE SCALE GENOMIC DNA]</scope>
    <source>
        <strain evidence="1">PAL-ZL1</strain>
    </source>
</reference>
<comment type="caution">
    <text evidence="1">The sequence shown here is derived from an EMBL/GenBank/DDBJ whole genome shotgun (WGS) entry which is preliminary data.</text>
</comment>
<evidence type="ECO:0000313" key="1">
    <source>
        <dbReference type="EMBL" id="TKS12362.1"/>
    </source>
</evidence>
<proteinExistence type="predicted"/>
<name>A0A4U5QNG9_POPAL</name>
<accession>A0A4U5QNG9</accession>
<dbReference type="EMBL" id="RCHU01000176">
    <property type="protein sequence ID" value="TKS12362.1"/>
    <property type="molecule type" value="Genomic_DNA"/>
</dbReference>
<sequence length="103" mass="11605">MDENTTFDNAATLNNAVFENSVVAISLVTNSVAAAIMSLAKLFPNILNIEVFAGENFRRWQERIFGVLDMYEIAWVHTDPMTNENVVPWTHENKLQGSKGDME</sequence>
<protein>
    <submittedName>
        <fullName evidence="1">Uncharacterized protein</fullName>
    </submittedName>
</protein>